<protein>
    <recommendedName>
        <fullName evidence="3">EF-hand domain-containing protein</fullName>
    </recommendedName>
</protein>
<evidence type="ECO:0000313" key="5">
    <source>
        <dbReference type="Proteomes" id="UP001178507"/>
    </source>
</evidence>
<keyword evidence="5" id="KW-1185">Reference proteome</keyword>
<dbReference type="GO" id="GO:0043130">
    <property type="term" value="F:ubiquitin binding"/>
    <property type="evidence" value="ECO:0007669"/>
    <property type="project" value="InterPro"/>
</dbReference>
<feature type="region of interest" description="Disordered" evidence="2">
    <location>
        <begin position="325"/>
        <end position="348"/>
    </location>
</feature>
<dbReference type="SUPFAM" id="SSF47473">
    <property type="entry name" value="EF-hand"/>
    <property type="match status" value="1"/>
</dbReference>
<sequence>MAPADTESWQPVFDRLTERFPDIGAAKIAAILRENNGHAGQAAAALRDLAGTGKRDVDPDDQEHVKTLLTSPVMFAAVCKENFRKFDVNGDGVLSWTEVLPLVSTLYESFGLQPPREGNLRSFFDATDLNKDGVLSEKEFKKFFECFLRYAFFDVVLKEKAPNLSEDVKPDNPEPERQDKAPRGPSPKRASGSPKGRSFRVIAPHGISWRKSPDFNDRADANVPAGEVVTVLEQWVKTDRGWLPVHDARGKLLLQPEEEPRAAGAAHSAARREKRPKEEKVSVPEVASSGGTELRSGEEEWKERFERLKERFPMLSSAQVLQKLRAHQGHAGHTAAALRELMGRQGGN</sequence>
<dbReference type="InterPro" id="IPR018247">
    <property type="entry name" value="EF_Hand_1_Ca_BS"/>
</dbReference>
<dbReference type="SUPFAM" id="SSF46934">
    <property type="entry name" value="UBA-like"/>
    <property type="match status" value="1"/>
</dbReference>
<dbReference type="AlphaFoldDB" id="A0AA36NMD8"/>
<organism evidence="4 5">
    <name type="scientific">Effrenium voratum</name>
    <dbReference type="NCBI Taxonomy" id="2562239"/>
    <lineage>
        <taxon>Eukaryota</taxon>
        <taxon>Sar</taxon>
        <taxon>Alveolata</taxon>
        <taxon>Dinophyceae</taxon>
        <taxon>Suessiales</taxon>
        <taxon>Symbiodiniaceae</taxon>
        <taxon>Effrenium</taxon>
    </lineage>
</organism>
<dbReference type="InterPro" id="IPR002048">
    <property type="entry name" value="EF_hand_dom"/>
</dbReference>
<dbReference type="PROSITE" id="PS50222">
    <property type="entry name" value="EF_HAND_2"/>
    <property type="match status" value="2"/>
</dbReference>
<proteinExistence type="predicted"/>
<feature type="domain" description="EF-hand" evidence="3">
    <location>
        <begin position="74"/>
        <end position="109"/>
    </location>
</feature>
<dbReference type="GO" id="GO:0005509">
    <property type="term" value="F:calcium ion binding"/>
    <property type="evidence" value="ECO:0007669"/>
    <property type="project" value="InterPro"/>
</dbReference>
<dbReference type="Gene3D" id="1.10.238.10">
    <property type="entry name" value="EF-hand"/>
    <property type="match status" value="1"/>
</dbReference>
<dbReference type="CDD" id="cd14279">
    <property type="entry name" value="CUE"/>
    <property type="match status" value="1"/>
</dbReference>
<accession>A0AA36NMD8</accession>
<dbReference type="PROSITE" id="PS00018">
    <property type="entry name" value="EF_HAND_1"/>
    <property type="match status" value="2"/>
</dbReference>
<dbReference type="SMART" id="SM00546">
    <property type="entry name" value="CUE"/>
    <property type="match status" value="2"/>
</dbReference>
<feature type="compositionally biased region" description="Basic and acidic residues" evidence="2">
    <location>
        <begin position="164"/>
        <end position="182"/>
    </location>
</feature>
<feature type="region of interest" description="Disordered" evidence="2">
    <location>
        <begin position="164"/>
        <end position="199"/>
    </location>
</feature>
<evidence type="ECO:0000256" key="1">
    <source>
        <dbReference type="ARBA" id="ARBA00022837"/>
    </source>
</evidence>
<feature type="domain" description="EF-hand" evidence="3">
    <location>
        <begin position="115"/>
        <end position="150"/>
    </location>
</feature>
<evidence type="ECO:0000313" key="4">
    <source>
        <dbReference type="EMBL" id="CAJ1409253.1"/>
    </source>
</evidence>
<name>A0AA36NMD8_9DINO</name>
<dbReference type="InterPro" id="IPR003892">
    <property type="entry name" value="CUE"/>
</dbReference>
<dbReference type="InterPro" id="IPR009060">
    <property type="entry name" value="UBA-like_sf"/>
</dbReference>
<reference evidence="4" key="1">
    <citation type="submission" date="2023-08" db="EMBL/GenBank/DDBJ databases">
        <authorList>
            <person name="Chen Y."/>
            <person name="Shah S."/>
            <person name="Dougan E. K."/>
            <person name="Thang M."/>
            <person name="Chan C."/>
        </authorList>
    </citation>
    <scope>NUCLEOTIDE SEQUENCE</scope>
</reference>
<gene>
    <name evidence="4" type="ORF">EVOR1521_LOCUS30411</name>
</gene>
<evidence type="ECO:0000256" key="2">
    <source>
        <dbReference type="SAM" id="MobiDB-lite"/>
    </source>
</evidence>
<dbReference type="Proteomes" id="UP001178507">
    <property type="component" value="Unassembled WGS sequence"/>
</dbReference>
<dbReference type="Pfam" id="PF13499">
    <property type="entry name" value="EF-hand_7"/>
    <property type="match status" value="1"/>
</dbReference>
<dbReference type="SMART" id="SM00054">
    <property type="entry name" value="EFh"/>
    <property type="match status" value="2"/>
</dbReference>
<feature type="region of interest" description="Disordered" evidence="2">
    <location>
        <begin position="257"/>
        <end position="302"/>
    </location>
</feature>
<keyword evidence="1" id="KW-0106">Calcium</keyword>
<comment type="caution">
    <text evidence="4">The sequence shown here is derived from an EMBL/GenBank/DDBJ whole genome shotgun (WGS) entry which is preliminary data.</text>
</comment>
<evidence type="ECO:0000259" key="3">
    <source>
        <dbReference type="PROSITE" id="PS50222"/>
    </source>
</evidence>
<dbReference type="EMBL" id="CAUJNA010003760">
    <property type="protein sequence ID" value="CAJ1409253.1"/>
    <property type="molecule type" value="Genomic_DNA"/>
</dbReference>
<dbReference type="InterPro" id="IPR011992">
    <property type="entry name" value="EF-hand-dom_pair"/>
</dbReference>